<dbReference type="SUPFAM" id="SSF55060">
    <property type="entry name" value="GHMP Kinase, C-terminal domain"/>
    <property type="match status" value="1"/>
</dbReference>
<dbReference type="InterPro" id="IPR014721">
    <property type="entry name" value="Ribsml_uS5_D2-typ_fold_subgr"/>
</dbReference>
<dbReference type="InterPro" id="IPR004424">
    <property type="entry name" value="IspE"/>
</dbReference>
<dbReference type="Proteomes" id="UP001332931">
    <property type="component" value="Unassembled WGS sequence"/>
</dbReference>
<protein>
    <recommendedName>
        <fullName evidence="3 9">4-diphosphocytidyl-2-C-methyl-D-erythritol kinase</fullName>
        <shortName evidence="9">CMK</shortName>
        <ecNumber evidence="2 9">2.7.1.148</ecNumber>
    </recommendedName>
    <alternativeName>
        <fullName evidence="8 9">4-(cytidine-5'-diphospho)-2-C-methyl-D-erythritol kinase</fullName>
    </alternativeName>
</protein>
<evidence type="ECO:0000256" key="5">
    <source>
        <dbReference type="ARBA" id="ARBA00022741"/>
    </source>
</evidence>
<feature type="domain" description="GHMP kinase N-terminal" evidence="10">
    <location>
        <begin position="73"/>
        <end position="148"/>
    </location>
</feature>
<name>A0ABU7RAM6_9ACTN</name>
<sequence length="315" mass="32932">MRARTQDVRAVTRLAPAKVNLHLGVHAEKDARGYHRVDSVMVALDLADVVTVEPAGSLSVTCVPPAGFPEQSNTAFRAASLLAAALGRPADVRVTLEKHIPEQSGMGGSSSDAASVLLALCELWGLDPLDARVAKAARAVGADVPFFLDPRPTLLAGAGDVPREKFPPLDGVPVALVRPEGPGVSTPAAYREFDRLHDPAADPAPICSALRASDARAVAGLLENNLDPVARRLLPEVDRVRGWLSAREGVVAYQVTGSGSCVFAVCESRAAAEAAAAEARLVSAGADGRPRWWSRAAVTISSPSQIPVAKARKLC</sequence>
<proteinExistence type="inferred from homology"/>
<evidence type="ECO:0000313" key="12">
    <source>
        <dbReference type="EMBL" id="MEE6147479.1"/>
    </source>
</evidence>
<comment type="catalytic activity">
    <reaction evidence="9">
        <text>4-CDP-2-C-methyl-D-erythritol + ATP = 4-CDP-2-C-methyl-D-erythritol 2-phosphate + ADP + H(+)</text>
        <dbReference type="Rhea" id="RHEA:18437"/>
        <dbReference type="ChEBI" id="CHEBI:15378"/>
        <dbReference type="ChEBI" id="CHEBI:30616"/>
        <dbReference type="ChEBI" id="CHEBI:57823"/>
        <dbReference type="ChEBI" id="CHEBI:57919"/>
        <dbReference type="ChEBI" id="CHEBI:456216"/>
        <dbReference type="EC" id="2.7.1.148"/>
    </reaction>
</comment>
<dbReference type="Gene3D" id="3.30.70.890">
    <property type="entry name" value="GHMP kinase, C-terminal domain"/>
    <property type="match status" value="1"/>
</dbReference>
<comment type="similarity">
    <text evidence="1 9">Belongs to the GHMP kinase family. IspE subfamily.</text>
</comment>
<dbReference type="EMBL" id="JAZGJQ010000005">
    <property type="protein sequence ID" value="MEE6147479.1"/>
    <property type="molecule type" value="Genomic_DNA"/>
</dbReference>
<dbReference type="Gene3D" id="3.30.230.10">
    <property type="match status" value="1"/>
</dbReference>
<dbReference type="HAMAP" id="MF_00061">
    <property type="entry name" value="IspE"/>
    <property type="match status" value="1"/>
</dbReference>
<organism evidence="12 13">
    <name type="scientific">Olsenella absiana</name>
    <dbReference type="NCBI Taxonomy" id="3115222"/>
    <lineage>
        <taxon>Bacteria</taxon>
        <taxon>Bacillati</taxon>
        <taxon>Actinomycetota</taxon>
        <taxon>Coriobacteriia</taxon>
        <taxon>Coriobacteriales</taxon>
        <taxon>Atopobiaceae</taxon>
        <taxon>Olsenella</taxon>
    </lineage>
</organism>
<dbReference type="InterPro" id="IPR006204">
    <property type="entry name" value="GHMP_kinase_N_dom"/>
</dbReference>
<dbReference type="PANTHER" id="PTHR43527">
    <property type="entry name" value="4-DIPHOSPHOCYTIDYL-2-C-METHYL-D-ERYTHRITOL KINASE, CHLOROPLASTIC"/>
    <property type="match status" value="1"/>
</dbReference>
<comment type="pathway">
    <text evidence="9">Isoprenoid biosynthesis; isopentenyl diphosphate biosynthesis via DXP pathway; isopentenyl diphosphate from 1-deoxy-D-xylulose 5-phosphate: step 3/6.</text>
</comment>
<gene>
    <name evidence="9 12" type="primary">ispE</name>
    <name evidence="12" type="ORF">VXJ25_05665</name>
</gene>
<evidence type="ECO:0000256" key="6">
    <source>
        <dbReference type="ARBA" id="ARBA00022777"/>
    </source>
</evidence>
<keyword evidence="7 9" id="KW-0067">ATP-binding</keyword>
<dbReference type="PANTHER" id="PTHR43527:SF2">
    <property type="entry name" value="4-DIPHOSPHOCYTIDYL-2-C-METHYL-D-ERYTHRITOL KINASE, CHLOROPLASTIC"/>
    <property type="match status" value="1"/>
</dbReference>
<reference evidence="12 13" key="1">
    <citation type="submission" date="2024-01" db="EMBL/GenBank/DDBJ databases">
        <title>Description of Olsenella sp. nov., isolated from pig feces.</title>
        <authorList>
            <person name="Chang Y.-H."/>
        </authorList>
    </citation>
    <scope>NUCLEOTIDE SEQUENCE [LARGE SCALE GENOMIC DNA]</scope>
    <source>
        <strain evidence="12 13">YH-ols2223</strain>
    </source>
</reference>
<feature type="active site" evidence="9">
    <location>
        <position position="143"/>
    </location>
</feature>
<evidence type="ECO:0000313" key="13">
    <source>
        <dbReference type="Proteomes" id="UP001332931"/>
    </source>
</evidence>
<evidence type="ECO:0000259" key="11">
    <source>
        <dbReference type="Pfam" id="PF08544"/>
    </source>
</evidence>
<dbReference type="EC" id="2.7.1.148" evidence="2 9"/>
<dbReference type="InterPro" id="IPR013750">
    <property type="entry name" value="GHMP_kinase_C_dom"/>
</dbReference>
<evidence type="ECO:0000259" key="10">
    <source>
        <dbReference type="Pfam" id="PF00288"/>
    </source>
</evidence>
<evidence type="ECO:0000256" key="2">
    <source>
        <dbReference type="ARBA" id="ARBA00012052"/>
    </source>
</evidence>
<dbReference type="NCBIfam" id="TIGR00154">
    <property type="entry name" value="ispE"/>
    <property type="match status" value="1"/>
</dbReference>
<keyword evidence="6 9" id="KW-0418">Kinase</keyword>
<evidence type="ECO:0000256" key="3">
    <source>
        <dbReference type="ARBA" id="ARBA00017473"/>
    </source>
</evidence>
<dbReference type="Pfam" id="PF08544">
    <property type="entry name" value="GHMP_kinases_C"/>
    <property type="match status" value="1"/>
</dbReference>
<keyword evidence="5 9" id="KW-0547">Nucleotide-binding</keyword>
<keyword evidence="4 9" id="KW-0808">Transferase</keyword>
<evidence type="ECO:0000256" key="9">
    <source>
        <dbReference type="HAMAP-Rule" id="MF_00061"/>
    </source>
</evidence>
<dbReference type="SUPFAM" id="SSF54211">
    <property type="entry name" value="Ribosomal protein S5 domain 2-like"/>
    <property type="match status" value="1"/>
</dbReference>
<accession>A0ABU7RAM6</accession>
<evidence type="ECO:0000256" key="8">
    <source>
        <dbReference type="ARBA" id="ARBA00032554"/>
    </source>
</evidence>
<evidence type="ECO:0000256" key="4">
    <source>
        <dbReference type="ARBA" id="ARBA00022679"/>
    </source>
</evidence>
<feature type="active site" evidence="9">
    <location>
        <position position="18"/>
    </location>
</feature>
<comment type="caution">
    <text evidence="9">Lacks conserved residue(s) required for the propagation of feature annotation.</text>
</comment>
<keyword evidence="9" id="KW-0414">Isoprene biosynthesis</keyword>
<dbReference type="InterPro" id="IPR020568">
    <property type="entry name" value="Ribosomal_Su5_D2-typ_SF"/>
</dbReference>
<dbReference type="RefSeq" id="WP_330958248.1">
    <property type="nucleotide sequence ID" value="NZ_JAZGJQ010000005.1"/>
</dbReference>
<evidence type="ECO:0000256" key="1">
    <source>
        <dbReference type="ARBA" id="ARBA00009684"/>
    </source>
</evidence>
<comment type="function">
    <text evidence="9">Catalyzes the phosphorylation of the position 2 hydroxy group of 4-diphosphocytidyl-2C-methyl-D-erythritol.</text>
</comment>
<dbReference type="InterPro" id="IPR036554">
    <property type="entry name" value="GHMP_kinase_C_sf"/>
</dbReference>
<dbReference type="Pfam" id="PF00288">
    <property type="entry name" value="GHMP_kinases_N"/>
    <property type="match status" value="1"/>
</dbReference>
<dbReference type="GO" id="GO:0050515">
    <property type="term" value="F:4-(cytidine 5'-diphospho)-2-C-methyl-D-erythritol kinase activity"/>
    <property type="evidence" value="ECO:0007669"/>
    <property type="project" value="UniProtKB-EC"/>
</dbReference>
<feature type="domain" description="GHMP kinase C-terminal" evidence="11">
    <location>
        <begin position="209"/>
        <end position="279"/>
    </location>
</feature>
<comment type="caution">
    <text evidence="12">The sequence shown here is derived from an EMBL/GenBank/DDBJ whole genome shotgun (WGS) entry which is preliminary data.</text>
</comment>
<evidence type="ECO:0000256" key="7">
    <source>
        <dbReference type="ARBA" id="ARBA00022840"/>
    </source>
</evidence>
<dbReference type="PIRSF" id="PIRSF010376">
    <property type="entry name" value="IspE"/>
    <property type="match status" value="1"/>
</dbReference>
<keyword evidence="13" id="KW-1185">Reference proteome</keyword>